<dbReference type="EMBL" id="KY774314">
    <property type="protein sequence ID" value="ART30856.1"/>
    <property type="molecule type" value="Genomic_DNA"/>
</dbReference>
<evidence type="ECO:0000313" key="1">
    <source>
        <dbReference type="EMBL" id="ART30856.1"/>
    </source>
</evidence>
<geneLocation type="mitochondrion" evidence="1"/>
<proteinExistence type="predicted"/>
<accession>A0A1Y0B089</accession>
<gene>
    <name evidence="1" type="ORF">AEK19_MT0601</name>
</gene>
<keyword evidence="1" id="KW-0496">Mitochondrion</keyword>
<dbReference type="AlphaFoldDB" id="A0A1Y0B089"/>
<name>A0A1Y0B089_9LAMI</name>
<sequence>MQGCLYAGCRNKLALPNQKPLLSLRLLCGYRYAQASLAAHCCYRIAQAAYAKYIDRRTARPEI</sequence>
<protein>
    <submittedName>
        <fullName evidence="1">Uncharacterized protein</fullName>
    </submittedName>
</protein>
<organism evidence="1">
    <name type="scientific">Utricularia reniformis</name>
    <dbReference type="NCBI Taxonomy" id="192314"/>
    <lineage>
        <taxon>Eukaryota</taxon>
        <taxon>Viridiplantae</taxon>
        <taxon>Streptophyta</taxon>
        <taxon>Embryophyta</taxon>
        <taxon>Tracheophyta</taxon>
        <taxon>Spermatophyta</taxon>
        <taxon>Magnoliopsida</taxon>
        <taxon>eudicotyledons</taxon>
        <taxon>Gunneridae</taxon>
        <taxon>Pentapetalae</taxon>
        <taxon>asterids</taxon>
        <taxon>lamiids</taxon>
        <taxon>Lamiales</taxon>
        <taxon>Lentibulariaceae</taxon>
        <taxon>Utricularia</taxon>
    </lineage>
</organism>
<reference evidence="1" key="1">
    <citation type="submission" date="2017-03" db="EMBL/GenBank/DDBJ databases">
        <title>The mitochondrial genome of the carnivorous plant Utricularia reniformis (Lentibulariaceae): structure, comparative analysis and evolutionary landmarks.</title>
        <authorList>
            <person name="Silva S.R."/>
            <person name="Alvarenga D.O."/>
            <person name="Michael T.P."/>
            <person name="Miranda V.F.O."/>
            <person name="Varani A.M."/>
        </authorList>
    </citation>
    <scope>NUCLEOTIDE SEQUENCE</scope>
</reference>